<dbReference type="EnsemblMetazoa" id="XM_050658494.1">
    <property type="protein sequence ID" value="XP_050514451.1"/>
    <property type="gene ID" value="LOC114334146"/>
</dbReference>
<dbReference type="GeneID" id="114334146"/>
<dbReference type="CDD" id="cd06583">
    <property type="entry name" value="PGRP"/>
    <property type="match status" value="1"/>
</dbReference>
<feature type="signal peptide" evidence="4">
    <location>
        <begin position="1"/>
        <end position="23"/>
    </location>
</feature>
<sequence length="241" mass="26921">MKLFPITRLLAVWAIFLFCETKGSNNGVKSDMISKGTIHSKNHDSSNQSNIEITGNTEFYTPGEQYADVNGTTAHLRIVHRIIWVAQPPSGPKIGLTLPVSTVIIHHTNTKSCSTQADCILQTRKIQTFNMETRLNDIEYNFLIGGSGAVYEGRGWKVEGEHTLGVNDKSYGVAFIGTFSEQPPPRTMINALHKLLDIAIQKGYLTKDYKIMGASQFSNTESPGKTFYELIKLWPHWSTEL</sequence>
<dbReference type="Pfam" id="PF01510">
    <property type="entry name" value="Amidase_2"/>
    <property type="match status" value="1"/>
</dbReference>
<dbReference type="RefSeq" id="XP_050514452.1">
    <property type="nucleotide sequence ID" value="XM_050658495.1"/>
</dbReference>
<evidence type="ECO:0000259" key="5">
    <source>
        <dbReference type="SMART" id="SM00644"/>
    </source>
</evidence>
<dbReference type="SMART" id="SM00644">
    <property type="entry name" value="Ami_2"/>
    <property type="match status" value="1"/>
</dbReference>
<dbReference type="Gene3D" id="3.40.80.10">
    <property type="entry name" value="Peptidoglycan recognition protein-like"/>
    <property type="match status" value="1"/>
</dbReference>
<evidence type="ECO:0000313" key="8">
    <source>
        <dbReference type="Proteomes" id="UP001652700"/>
    </source>
</evidence>
<dbReference type="PANTHER" id="PTHR11022:SF41">
    <property type="entry name" value="PEPTIDOGLYCAN-RECOGNITION PROTEIN LC-RELATED"/>
    <property type="match status" value="1"/>
</dbReference>
<dbReference type="InterPro" id="IPR015510">
    <property type="entry name" value="PGRP"/>
</dbReference>
<keyword evidence="8" id="KW-1185">Reference proteome</keyword>
<feature type="domain" description="Peptidoglycan recognition protein family" evidence="6">
    <location>
        <begin position="76"/>
        <end position="218"/>
    </location>
</feature>
<dbReference type="PANTHER" id="PTHR11022">
    <property type="entry name" value="PEPTIDOGLYCAN RECOGNITION PROTEIN"/>
    <property type="match status" value="1"/>
</dbReference>
<organism evidence="7 8">
    <name type="scientific">Diabrotica virgifera virgifera</name>
    <name type="common">western corn rootworm</name>
    <dbReference type="NCBI Taxonomy" id="50390"/>
    <lineage>
        <taxon>Eukaryota</taxon>
        <taxon>Metazoa</taxon>
        <taxon>Ecdysozoa</taxon>
        <taxon>Arthropoda</taxon>
        <taxon>Hexapoda</taxon>
        <taxon>Insecta</taxon>
        <taxon>Pterygota</taxon>
        <taxon>Neoptera</taxon>
        <taxon>Endopterygota</taxon>
        <taxon>Coleoptera</taxon>
        <taxon>Polyphaga</taxon>
        <taxon>Cucujiformia</taxon>
        <taxon>Chrysomeloidea</taxon>
        <taxon>Chrysomelidae</taxon>
        <taxon>Galerucinae</taxon>
        <taxon>Diabroticina</taxon>
        <taxon>Diabroticites</taxon>
        <taxon>Diabrotica</taxon>
    </lineage>
</organism>
<feature type="chain" id="PRO_5045028534" evidence="4">
    <location>
        <begin position="24"/>
        <end position="241"/>
    </location>
</feature>
<evidence type="ECO:0000256" key="1">
    <source>
        <dbReference type="ARBA" id="ARBA00007553"/>
    </source>
</evidence>
<protein>
    <submittedName>
        <fullName evidence="7">Uncharacterized protein</fullName>
    </submittedName>
</protein>
<dbReference type="InterPro" id="IPR002502">
    <property type="entry name" value="Amidase_domain"/>
</dbReference>
<dbReference type="InterPro" id="IPR006619">
    <property type="entry name" value="PGRP_domain_met/bac"/>
</dbReference>
<dbReference type="Proteomes" id="UP001652700">
    <property type="component" value="Unplaced"/>
</dbReference>
<evidence type="ECO:0000259" key="6">
    <source>
        <dbReference type="SMART" id="SM00701"/>
    </source>
</evidence>
<dbReference type="EnsemblMetazoa" id="XM_050658495.1">
    <property type="protein sequence ID" value="XP_050514452.1"/>
    <property type="gene ID" value="LOC114334146"/>
</dbReference>
<keyword evidence="4" id="KW-0732">Signal</keyword>
<comment type="similarity">
    <text evidence="1">Belongs to the N-acetylmuramoyl-L-alanine amidase 2 family.</text>
</comment>
<evidence type="ECO:0000256" key="2">
    <source>
        <dbReference type="ARBA" id="ARBA00022588"/>
    </source>
</evidence>
<dbReference type="SUPFAM" id="SSF55846">
    <property type="entry name" value="N-acetylmuramoyl-L-alanine amidase-like"/>
    <property type="match status" value="1"/>
</dbReference>
<evidence type="ECO:0000313" key="7">
    <source>
        <dbReference type="EnsemblMetazoa" id="XP_050514452.1"/>
    </source>
</evidence>
<evidence type="ECO:0000256" key="3">
    <source>
        <dbReference type="ARBA" id="ARBA00022859"/>
    </source>
</evidence>
<keyword evidence="3" id="KW-0391">Immunity</keyword>
<accession>A0ABM5KW86</accession>
<evidence type="ECO:0000256" key="4">
    <source>
        <dbReference type="SAM" id="SignalP"/>
    </source>
</evidence>
<name>A0ABM5KW86_DIAVI</name>
<dbReference type="InterPro" id="IPR036505">
    <property type="entry name" value="Amidase/PGRP_sf"/>
</dbReference>
<feature type="domain" description="N-acetylmuramoyl-L-alanine amidase" evidence="5">
    <location>
        <begin position="86"/>
        <end position="224"/>
    </location>
</feature>
<reference evidence="7" key="1">
    <citation type="submission" date="2025-05" db="UniProtKB">
        <authorList>
            <consortium name="EnsemblMetazoa"/>
        </authorList>
    </citation>
    <scope>IDENTIFICATION</scope>
</reference>
<dbReference type="RefSeq" id="XP_050514451.1">
    <property type="nucleotide sequence ID" value="XM_050658494.1"/>
</dbReference>
<dbReference type="SMART" id="SM00701">
    <property type="entry name" value="PGRP"/>
    <property type="match status" value="1"/>
</dbReference>
<proteinExistence type="inferred from homology"/>
<keyword evidence="2" id="KW-0399">Innate immunity</keyword>